<gene>
    <name evidence="2" type="ORF">ACFO8L_04470</name>
</gene>
<dbReference type="Gene3D" id="2.60.20.10">
    <property type="entry name" value="Crystallins"/>
    <property type="match status" value="1"/>
</dbReference>
<dbReference type="SUPFAM" id="SSF49695">
    <property type="entry name" value="gamma-Crystallin-like"/>
    <property type="match status" value="1"/>
</dbReference>
<dbReference type="EMBL" id="JBHSFN010000002">
    <property type="protein sequence ID" value="MFC4585312.1"/>
    <property type="molecule type" value="Genomic_DNA"/>
</dbReference>
<evidence type="ECO:0000256" key="1">
    <source>
        <dbReference type="SAM" id="MobiDB-lite"/>
    </source>
</evidence>
<comment type="caution">
    <text evidence="2">The sequence shown here is derived from an EMBL/GenBank/DDBJ whole genome shotgun (WGS) entry which is preliminary data.</text>
</comment>
<keyword evidence="3" id="KW-1185">Reference proteome</keyword>
<dbReference type="Proteomes" id="UP001595891">
    <property type="component" value="Unassembled WGS sequence"/>
</dbReference>
<reference evidence="3" key="1">
    <citation type="journal article" date="2019" name="Int. J. Syst. Evol. Microbiol.">
        <title>The Global Catalogue of Microorganisms (GCM) 10K type strain sequencing project: providing services to taxonomists for standard genome sequencing and annotation.</title>
        <authorList>
            <consortium name="The Broad Institute Genomics Platform"/>
            <consortium name="The Broad Institute Genome Sequencing Center for Infectious Disease"/>
            <person name="Wu L."/>
            <person name="Ma J."/>
        </authorList>
    </citation>
    <scope>NUCLEOTIDE SEQUENCE [LARGE SCALE GENOMIC DNA]</scope>
    <source>
        <strain evidence="3">CCUG 49560</strain>
    </source>
</reference>
<dbReference type="RefSeq" id="WP_262842639.1">
    <property type="nucleotide sequence ID" value="NZ_JANZYP010000012.1"/>
</dbReference>
<name>A0ABV9E7F0_9ACTN</name>
<accession>A0ABV9E7F0</accession>
<proteinExistence type="predicted"/>
<evidence type="ECO:0000313" key="2">
    <source>
        <dbReference type="EMBL" id="MFC4585312.1"/>
    </source>
</evidence>
<feature type="region of interest" description="Disordered" evidence="1">
    <location>
        <begin position="58"/>
        <end position="78"/>
    </location>
</feature>
<protein>
    <submittedName>
        <fullName evidence="2">Peptidase inhibitor family I36 protein</fullName>
    </submittedName>
</protein>
<dbReference type="InterPro" id="IPR011024">
    <property type="entry name" value="G_crystallin-like"/>
</dbReference>
<organism evidence="2 3">
    <name type="scientific">Sphaerisporangium corydalis</name>
    <dbReference type="NCBI Taxonomy" id="1441875"/>
    <lineage>
        <taxon>Bacteria</taxon>
        <taxon>Bacillati</taxon>
        <taxon>Actinomycetota</taxon>
        <taxon>Actinomycetes</taxon>
        <taxon>Streptosporangiales</taxon>
        <taxon>Streptosporangiaceae</taxon>
        <taxon>Sphaerisporangium</taxon>
    </lineage>
</organism>
<sequence length="262" mass="28922">MTTQQFTTETRRNVERFLAFSEHVGELHEQEVLDVLREQGITTLESLIRHTLSAPRSAAPVPAEPAWPGAASASEGSVHRPPSMAVVVDGVEHAPEDLRRFDGQPLHFVASRGAGGEPRLLAFTDDQPLRTALWVSSLLREQERATSAASASAPFTKGQVQMFQHHNFDGDWFWLSAGFGYNDLTRVYHGPIWSRSDWNDTISSISATDCNVTYYEHINWGGSSFFSPAYTGNPADGHAWGDLGSIGWNDRISSVANWGVPR</sequence>
<evidence type="ECO:0000313" key="3">
    <source>
        <dbReference type="Proteomes" id="UP001595891"/>
    </source>
</evidence>